<dbReference type="InterPro" id="IPR025381">
    <property type="entry name" value="DUF4296"/>
</dbReference>
<evidence type="ECO:0000259" key="2">
    <source>
        <dbReference type="Pfam" id="PF14129"/>
    </source>
</evidence>
<protein>
    <recommendedName>
        <fullName evidence="2">DUF4296 domain-containing protein</fullName>
    </recommendedName>
</protein>
<accession>A0A226HBN9</accession>
<dbReference type="RefSeq" id="WP_089049920.1">
    <property type="nucleotide sequence ID" value="NZ_FXTV01000010.1"/>
</dbReference>
<gene>
    <name evidence="3" type="ORF">B0A66_11115</name>
</gene>
<evidence type="ECO:0000256" key="1">
    <source>
        <dbReference type="SAM" id="MobiDB-lite"/>
    </source>
</evidence>
<dbReference type="OrthoDB" id="1525222at2"/>
<proteinExistence type="predicted"/>
<dbReference type="PROSITE" id="PS51257">
    <property type="entry name" value="PROKAR_LIPOPROTEIN"/>
    <property type="match status" value="1"/>
</dbReference>
<organism evidence="3 4">
    <name type="scientific">Flavobacterium hercynium</name>
    <dbReference type="NCBI Taxonomy" id="387094"/>
    <lineage>
        <taxon>Bacteria</taxon>
        <taxon>Pseudomonadati</taxon>
        <taxon>Bacteroidota</taxon>
        <taxon>Flavobacteriia</taxon>
        <taxon>Flavobacteriales</taxon>
        <taxon>Flavobacteriaceae</taxon>
        <taxon>Flavobacterium</taxon>
    </lineage>
</organism>
<reference evidence="3 4" key="1">
    <citation type="submission" date="2016-11" db="EMBL/GenBank/DDBJ databases">
        <title>Whole genomes of Flavobacteriaceae.</title>
        <authorList>
            <person name="Stine C."/>
            <person name="Li C."/>
            <person name="Tadesse D."/>
        </authorList>
    </citation>
    <scope>NUCLEOTIDE SEQUENCE [LARGE SCALE GENOMIC DNA]</scope>
    <source>
        <strain evidence="3 4">DSM 18292</strain>
    </source>
</reference>
<sequence>MKNFLIVILVLFLAVSCKKELIHEPKKLIERGKMVDIMCDLALLEAIKYNNPLSLDSNDTSTKRFVLQKYKVDSLQFAQSNIYYASNYETYKDMFDEISHRLEKEQKKADTLVKIEEKKKAAKESKKKKDSIKAASPAKPTAVKLTKEDSIRKVLTDSLRKRRGFGAKKK</sequence>
<feature type="region of interest" description="Disordered" evidence="1">
    <location>
        <begin position="124"/>
        <end position="146"/>
    </location>
</feature>
<dbReference type="Proteomes" id="UP000198345">
    <property type="component" value="Unassembled WGS sequence"/>
</dbReference>
<dbReference type="EMBL" id="MUGW01000021">
    <property type="protein sequence ID" value="OXA91697.1"/>
    <property type="molecule type" value="Genomic_DNA"/>
</dbReference>
<feature type="domain" description="DUF4296" evidence="2">
    <location>
        <begin position="25"/>
        <end position="107"/>
    </location>
</feature>
<evidence type="ECO:0000313" key="4">
    <source>
        <dbReference type="Proteomes" id="UP000198345"/>
    </source>
</evidence>
<dbReference type="AlphaFoldDB" id="A0A226HBN9"/>
<keyword evidence="4" id="KW-1185">Reference proteome</keyword>
<comment type="caution">
    <text evidence="3">The sequence shown here is derived from an EMBL/GenBank/DDBJ whole genome shotgun (WGS) entry which is preliminary data.</text>
</comment>
<evidence type="ECO:0000313" key="3">
    <source>
        <dbReference type="EMBL" id="OXA91697.1"/>
    </source>
</evidence>
<dbReference type="Pfam" id="PF14129">
    <property type="entry name" value="DUF4296"/>
    <property type="match status" value="1"/>
</dbReference>
<name>A0A226HBN9_9FLAO</name>